<dbReference type="Gene3D" id="3.40.190.10">
    <property type="entry name" value="Periplasmic binding protein-like II"/>
    <property type="match status" value="1"/>
</dbReference>
<sequence>MMKKLIVLILFLILNLCELSIQRSLFKVLRSYLQIFKDSPLLAVTIISETKLACLEELVFYLTELNIPISIINLDEYNSNEDIREAISIQGTFIVVVNDHDNTIDFIRKIPNEVMIINPYIIVPHPDNLLPNSSSFNFKIDWRGNGRILEVYRIQHGQNLIISPIYLVRSFIFLYGNLDFIWSRRRNLQGMHFRIGYINDKFYFTFDDETGPAGIFYELYKIMKENLNITETFVKSVDGYYGTNNESGILGMIYRGELDFSIMDFAMTIDRIRYADLTRGICMQTLRFYSLKKSNAQSWRTFIGVFSNNFWLAVLFCMICSMIISWLAFKIVDNEVSIGLVDSIATPLRTMGALSIPETPIRAPGRILMVTICFVGAMIYWVYNAGLTSLLTVDESPIAIQSLQDFLTKPEYQILIAKGTTLERLFIDAEKHNDKEMAEIYQKTIKPNPEATYSNLDEAKYRIFNNSKYILLLSEAIFDTQFINESCFFQKSTTENFKTNIAWITKKRFRYLELFNFHLTKLIEAGYLNRIYMRLGTGKTPSCEKDDFTPIKINNAPVYSSVITTAEIMELHSKVLLHPQYSSDLVLNDSSSFQTLKKV</sequence>
<evidence type="ECO:0000313" key="8">
    <source>
        <dbReference type="EMBL" id="CAF2869949.1"/>
    </source>
</evidence>
<dbReference type="PANTHER" id="PTHR42643">
    <property type="entry name" value="IONOTROPIC RECEPTOR 20A-RELATED"/>
    <property type="match status" value="1"/>
</dbReference>
<name>A0A7R8H511_LEPSM</name>
<keyword evidence="6" id="KW-0675">Receptor</keyword>
<dbReference type="PANTHER" id="PTHR42643:SF24">
    <property type="entry name" value="IONOTROPIC RECEPTOR 60A"/>
    <property type="match status" value="1"/>
</dbReference>
<evidence type="ECO:0000313" key="9">
    <source>
        <dbReference type="Proteomes" id="UP000675881"/>
    </source>
</evidence>
<evidence type="ECO:0000256" key="3">
    <source>
        <dbReference type="ARBA" id="ARBA00022692"/>
    </source>
</evidence>
<dbReference type="EMBL" id="HG994581">
    <property type="protein sequence ID" value="CAF2869949.1"/>
    <property type="molecule type" value="Genomic_DNA"/>
</dbReference>
<dbReference type="Proteomes" id="UP000675881">
    <property type="component" value="Chromosome 2"/>
</dbReference>
<evidence type="ECO:0000256" key="7">
    <source>
        <dbReference type="ARBA" id="ARBA00023180"/>
    </source>
</evidence>
<evidence type="ECO:0000256" key="4">
    <source>
        <dbReference type="ARBA" id="ARBA00022989"/>
    </source>
</evidence>
<dbReference type="GO" id="GO:0005886">
    <property type="term" value="C:plasma membrane"/>
    <property type="evidence" value="ECO:0007669"/>
    <property type="project" value="UniProtKB-SubCell"/>
</dbReference>
<keyword evidence="9" id="KW-1185">Reference proteome</keyword>
<evidence type="ECO:0000256" key="5">
    <source>
        <dbReference type="ARBA" id="ARBA00023136"/>
    </source>
</evidence>
<keyword evidence="4" id="KW-1133">Transmembrane helix</keyword>
<comment type="subcellular location">
    <subcellularLocation>
        <location evidence="1">Cell membrane</location>
        <topology evidence="1">Multi-pass membrane protein</topology>
    </subcellularLocation>
</comment>
<dbReference type="SUPFAM" id="SSF53850">
    <property type="entry name" value="Periplasmic binding protein-like II"/>
    <property type="match status" value="1"/>
</dbReference>
<dbReference type="OrthoDB" id="5984008at2759"/>
<keyword evidence="5" id="KW-0472">Membrane</keyword>
<evidence type="ECO:0000256" key="6">
    <source>
        <dbReference type="ARBA" id="ARBA00023170"/>
    </source>
</evidence>
<dbReference type="Gene3D" id="1.10.287.70">
    <property type="match status" value="1"/>
</dbReference>
<gene>
    <name evidence="8" type="ORF">LSAA_6907</name>
</gene>
<reference evidence="8" key="1">
    <citation type="submission" date="2021-02" db="EMBL/GenBank/DDBJ databases">
        <authorList>
            <person name="Bekaert M."/>
        </authorList>
    </citation>
    <scope>NUCLEOTIDE SEQUENCE</scope>
    <source>
        <strain evidence="8">IoA-00</strain>
    </source>
</reference>
<keyword evidence="7" id="KW-0325">Glycoprotein</keyword>
<evidence type="ECO:0000256" key="1">
    <source>
        <dbReference type="ARBA" id="ARBA00004651"/>
    </source>
</evidence>
<accession>A0A7R8H511</accession>
<organism evidence="8 9">
    <name type="scientific">Lepeophtheirus salmonis</name>
    <name type="common">Salmon louse</name>
    <name type="synonym">Caligus salmonis</name>
    <dbReference type="NCBI Taxonomy" id="72036"/>
    <lineage>
        <taxon>Eukaryota</taxon>
        <taxon>Metazoa</taxon>
        <taxon>Ecdysozoa</taxon>
        <taxon>Arthropoda</taxon>
        <taxon>Crustacea</taxon>
        <taxon>Multicrustacea</taxon>
        <taxon>Hexanauplia</taxon>
        <taxon>Copepoda</taxon>
        <taxon>Siphonostomatoida</taxon>
        <taxon>Caligidae</taxon>
        <taxon>Lepeophtheirus</taxon>
    </lineage>
</organism>
<proteinExistence type="predicted"/>
<keyword evidence="3" id="KW-0812">Transmembrane</keyword>
<dbReference type="AlphaFoldDB" id="A0A7R8H511"/>
<dbReference type="InterPro" id="IPR052192">
    <property type="entry name" value="Insect_Ionotropic_Sensory_Rcpt"/>
</dbReference>
<evidence type="ECO:0000256" key="2">
    <source>
        <dbReference type="ARBA" id="ARBA00022475"/>
    </source>
</evidence>
<keyword evidence="2" id="KW-1003">Cell membrane</keyword>
<protein>
    <submittedName>
        <fullName evidence="8">(salmon louse) hypothetical protein</fullName>
    </submittedName>
</protein>